<dbReference type="EMBL" id="VDLX02000025">
    <property type="protein sequence ID" value="KAB8188498.1"/>
    <property type="molecule type" value="Genomic_DNA"/>
</dbReference>
<gene>
    <name evidence="1" type="ORF">FH608_044540</name>
</gene>
<proteinExistence type="predicted"/>
<keyword evidence="2" id="KW-1185">Reference proteome</keyword>
<reference evidence="1 2" key="1">
    <citation type="submission" date="2019-10" db="EMBL/GenBank/DDBJ databases">
        <title>Nonomuraea sp. nov., isolated from Phyllanthus amarus.</title>
        <authorList>
            <person name="Klykleung N."/>
            <person name="Tanasupawat S."/>
        </authorList>
    </citation>
    <scope>NUCLEOTIDE SEQUENCE [LARGE SCALE GENOMIC DNA]</scope>
    <source>
        <strain evidence="1 2">PA1-10</strain>
    </source>
</reference>
<comment type="caution">
    <text evidence="1">The sequence shown here is derived from an EMBL/GenBank/DDBJ whole genome shotgun (WGS) entry which is preliminary data.</text>
</comment>
<name>A0A5C4VD47_9ACTN</name>
<dbReference type="AlphaFoldDB" id="A0A5C4VD47"/>
<dbReference type="RefSeq" id="WP_139637090.1">
    <property type="nucleotide sequence ID" value="NZ_VDLX02000025.1"/>
</dbReference>
<evidence type="ECO:0000313" key="1">
    <source>
        <dbReference type="EMBL" id="KAB8188498.1"/>
    </source>
</evidence>
<evidence type="ECO:0000313" key="2">
    <source>
        <dbReference type="Proteomes" id="UP000312512"/>
    </source>
</evidence>
<accession>A0A5C4VD47</accession>
<sequence>MTIVLAVLMALFYLQGLAKFGLWLLVPYSTRIRRISSYYARDQRVISLYDTVTLVCVVAVVALQFASGMNAPSFVAGLLVGMNLIQIFFHRFNRPLPDDRKPPAPAPPNVTMSYAIQARPALGWREIIIMAVLSAWALYVIVAQVILG</sequence>
<organism evidence="1 2">
    <name type="scientific">Nonomuraea phyllanthi</name>
    <dbReference type="NCBI Taxonomy" id="2219224"/>
    <lineage>
        <taxon>Bacteria</taxon>
        <taxon>Bacillati</taxon>
        <taxon>Actinomycetota</taxon>
        <taxon>Actinomycetes</taxon>
        <taxon>Streptosporangiales</taxon>
        <taxon>Streptosporangiaceae</taxon>
        <taxon>Nonomuraea</taxon>
    </lineage>
</organism>
<dbReference type="Proteomes" id="UP000312512">
    <property type="component" value="Unassembled WGS sequence"/>
</dbReference>
<protein>
    <submittedName>
        <fullName evidence="1">Uncharacterized protein</fullName>
    </submittedName>
</protein>
<dbReference type="OrthoDB" id="329803at2"/>